<name>A0ABN9PJK5_9DINO</name>
<accession>A0ABN9PJK5</accession>
<evidence type="ECO:0000313" key="3">
    <source>
        <dbReference type="Proteomes" id="UP001189429"/>
    </source>
</evidence>
<reference evidence="2" key="1">
    <citation type="submission" date="2023-10" db="EMBL/GenBank/DDBJ databases">
        <authorList>
            <person name="Chen Y."/>
            <person name="Shah S."/>
            <person name="Dougan E. K."/>
            <person name="Thang M."/>
            <person name="Chan C."/>
        </authorList>
    </citation>
    <scope>NUCLEOTIDE SEQUENCE [LARGE SCALE GENOMIC DNA]</scope>
</reference>
<feature type="region of interest" description="Disordered" evidence="1">
    <location>
        <begin position="243"/>
        <end position="262"/>
    </location>
</feature>
<gene>
    <name evidence="2" type="ORF">PCOR1329_LOCUS3574</name>
</gene>
<comment type="caution">
    <text evidence="2">The sequence shown here is derived from an EMBL/GenBank/DDBJ whole genome shotgun (WGS) entry which is preliminary data.</text>
</comment>
<sequence>MSNAHGCMDEGAEIGSLPESYSSRSGRAAGCPGSPEDLRAAASEESAPEDPHAGDAAEGQLEATELVLDPSARPRRSMRLAGGLVVKQADPEEAHGPPAHEPPAAAAAGARPRQPRSLRPAGDAPGRQGEPAEAGETAAAVREHLLHGAPPQRARRCSITELLAAAPLTQRSSRRSAAEPLAEGPLTQRACRRSVTERVAEAPLSQRSDQRSATEPVADGSRWRSGPRSSALAFAGGVVLQTAGPGRPTLPAVHPPKTPRLGALDRLPSVLAAV</sequence>
<evidence type="ECO:0000313" key="2">
    <source>
        <dbReference type="EMBL" id="CAK0793193.1"/>
    </source>
</evidence>
<feature type="compositionally biased region" description="Low complexity" evidence="1">
    <location>
        <begin position="131"/>
        <end position="140"/>
    </location>
</feature>
<feature type="region of interest" description="Disordered" evidence="1">
    <location>
        <begin position="1"/>
        <end position="229"/>
    </location>
</feature>
<dbReference type="Proteomes" id="UP001189429">
    <property type="component" value="Unassembled WGS sequence"/>
</dbReference>
<dbReference type="EMBL" id="CAUYUJ010000916">
    <property type="protein sequence ID" value="CAK0793193.1"/>
    <property type="molecule type" value="Genomic_DNA"/>
</dbReference>
<evidence type="ECO:0000256" key="1">
    <source>
        <dbReference type="SAM" id="MobiDB-lite"/>
    </source>
</evidence>
<protein>
    <submittedName>
        <fullName evidence="2">Uncharacterized protein</fullName>
    </submittedName>
</protein>
<feature type="compositionally biased region" description="Low complexity" evidence="1">
    <location>
        <begin position="102"/>
        <end position="112"/>
    </location>
</feature>
<organism evidence="2 3">
    <name type="scientific">Prorocentrum cordatum</name>
    <dbReference type="NCBI Taxonomy" id="2364126"/>
    <lineage>
        <taxon>Eukaryota</taxon>
        <taxon>Sar</taxon>
        <taxon>Alveolata</taxon>
        <taxon>Dinophyceae</taxon>
        <taxon>Prorocentrales</taxon>
        <taxon>Prorocentraceae</taxon>
        <taxon>Prorocentrum</taxon>
    </lineage>
</organism>
<keyword evidence="3" id="KW-1185">Reference proteome</keyword>
<proteinExistence type="predicted"/>